<keyword evidence="1" id="KW-0732">Signal</keyword>
<sequence>MKKLLPLILICLLFSYSCSDQIDEIDQNDKELLVKEVVIEFNKSAVKTGKYKAFIEEYAQKSAKKQLSDDEIRVLVGEFLGDQTESFLIVYHELLKLDLTPEEFYAIASQFRDMFNGVKNPNGTNSSSNSNSNSSCCQLSDEIEENSNGAGFVAGLIRLACGCGDPDNTEADTETQE</sequence>
<organism evidence="2 3">
    <name type="scientific">Aquimarina brevivitae</name>
    <dbReference type="NCBI Taxonomy" id="323412"/>
    <lineage>
        <taxon>Bacteria</taxon>
        <taxon>Pseudomonadati</taxon>
        <taxon>Bacteroidota</taxon>
        <taxon>Flavobacteriia</taxon>
        <taxon>Flavobacteriales</taxon>
        <taxon>Flavobacteriaceae</taxon>
        <taxon>Aquimarina</taxon>
    </lineage>
</organism>
<evidence type="ECO:0000256" key="1">
    <source>
        <dbReference type="SAM" id="SignalP"/>
    </source>
</evidence>
<dbReference type="AlphaFoldDB" id="A0A4Q7P0Y6"/>
<dbReference type="Proteomes" id="UP000292262">
    <property type="component" value="Unassembled WGS sequence"/>
</dbReference>
<feature type="chain" id="PRO_5020819802" evidence="1">
    <location>
        <begin position="23"/>
        <end position="177"/>
    </location>
</feature>
<comment type="caution">
    <text evidence="2">The sequence shown here is derived from an EMBL/GenBank/DDBJ whole genome shotgun (WGS) entry which is preliminary data.</text>
</comment>
<dbReference type="PROSITE" id="PS51257">
    <property type="entry name" value="PROKAR_LIPOPROTEIN"/>
    <property type="match status" value="1"/>
</dbReference>
<dbReference type="OrthoDB" id="1161781at2"/>
<reference evidence="2 3" key="1">
    <citation type="submission" date="2019-02" db="EMBL/GenBank/DDBJ databases">
        <title>Genomic Encyclopedia of Type Strains, Phase IV (KMG-IV): sequencing the most valuable type-strain genomes for metagenomic binning, comparative biology and taxonomic classification.</title>
        <authorList>
            <person name="Goeker M."/>
        </authorList>
    </citation>
    <scope>NUCLEOTIDE SEQUENCE [LARGE SCALE GENOMIC DNA]</scope>
    <source>
        <strain evidence="2 3">DSM 17196</strain>
    </source>
</reference>
<dbReference type="EMBL" id="SGXE01000002">
    <property type="protein sequence ID" value="RZS93471.1"/>
    <property type="molecule type" value="Genomic_DNA"/>
</dbReference>
<keyword evidence="3" id="KW-1185">Reference proteome</keyword>
<evidence type="ECO:0000313" key="3">
    <source>
        <dbReference type="Proteomes" id="UP000292262"/>
    </source>
</evidence>
<proteinExistence type="predicted"/>
<accession>A0A4Q7P0Y6</accession>
<dbReference type="RefSeq" id="WP_130286601.1">
    <property type="nucleotide sequence ID" value="NZ_SGXE01000002.1"/>
</dbReference>
<evidence type="ECO:0000313" key="2">
    <source>
        <dbReference type="EMBL" id="RZS93471.1"/>
    </source>
</evidence>
<name>A0A4Q7P0Y6_9FLAO</name>
<feature type="signal peptide" evidence="1">
    <location>
        <begin position="1"/>
        <end position="22"/>
    </location>
</feature>
<protein>
    <submittedName>
        <fullName evidence="2">Uncharacterized protein</fullName>
    </submittedName>
</protein>
<gene>
    <name evidence="2" type="ORF">EV197_2050</name>
</gene>